<dbReference type="GeneID" id="19417272"/>
<evidence type="ECO:0000313" key="2">
    <source>
        <dbReference type="EMBL" id="EIW51953.1"/>
    </source>
</evidence>
<dbReference type="EMBL" id="JH711797">
    <property type="protein sequence ID" value="EIW51953.1"/>
    <property type="molecule type" value="Genomic_DNA"/>
</dbReference>
<accession>R7S7E0</accession>
<dbReference type="GO" id="GO:0044550">
    <property type="term" value="P:secondary metabolite biosynthetic process"/>
    <property type="evidence" value="ECO:0007669"/>
    <property type="project" value="TreeGrafter"/>
</dbReference>
<dbReference type="RefSeq" id="XP_008045070.1">
    <property type="nucleotide sequence ID" value="XM_008046879.1"/>
</dbReference>
<sequence>MSTALANPLLELISRTRILPEQRNVDNVHTIPLSILDATVIRFAMTNAAWYYDKPSENAKASDALSIPALTRSLRTTLNAYPQWVGQLQWIAHDSSNGKPDRRGRASVTYGSVNDPGIELIVAHCSATLASLVPESKTRLESGAWCADQFPSTQLLYPTELALYNPADYTGKPSVCVQLTTFACGGMGVALRIAHALADATTLIQFAKNWASVHRSLINNQLPPALPVVFEPRLVDRAASGDIDGVAPNPDIIRISRSLPIIKHDWSSLAPAQSLAADDAERDAPVAHFLVYLHPVEVQRIWEDASANIPAGFRISRFDALLAFIWRLIIRARSMKDDSSPVHMIVTVGVRTRLSPPLPNGFAGSPIVLARVSLPADEISTSTSPGALAIRSTVSKFTPETLGAFMHDLAHQVDPQRYWHAFLRRRNAAYTCWRSLDVYALDFGTGARPPYIDAVMPSMDGRQHSVVTSWQDLDVYGVDFGVGAPPRYVDAFIPNMDGCIHIMEAGPLVGKANGGGAGRWYDETVCLSLHLARDVMQKLLQDPELRKYRSLHDED</sequence>
<dbReference type="PANTHER" id="PTHR31642:SF310">
    <property type="entry name" value="FATTY ALCOHOL:CAFFEOYL-COA ACYLTRANSFERASE"/>
    <property type="match status" value="1"/>
</dbReference>
<dbReference type="Gene3D" id="3.30.559.10">
    <property type="entry name" value="Chloramphenicol acetyltransferase-like domain"/>
    <property type="match status" value="3"/>
</dbReference>
<dbReference type="KEGG" id="tvs:TRAVEDRAFT_53943"/>
<name>R7S7E0_TRAVS</name>
<protein>
    <recommendedName>
        <fullName evidence="4">Transferase family protein</fullName>
    </recommendedName>
</protein>
<gene>
    <name evidence="2" type="ORF">TRAVEDRAFT_53943</name>
</gene>
<organism evidence="2 3">
    <name type="scientific">Trametes versicolor (strain FP-101664)</name>
    <name type="common">White-rot fungus</name>
    <name type="synonym">Coriolus versicolor</name>
    <dbReference type="NCBI Taxonomy" id="717944"/>
    <lineage>
        <taxon>Eukaryota</taxon>
        <taxon>Fungi</taxon>
        <taxon>Dikarya</taxon>
        <taxon>Basidiomycota</taxon>
        <taxon>Agaricomycotina</taxon>
        <taxon>Agaricomycetes</taxon>
        <taxon>Polyporales</taxon>
        <taxon>Polyporaceae</taxon>
        <taxon>Trametes</taxon>
    </lineage>
</organism>
<dbReference type="OrthoDB" id="444127at2759"/>
<evidence type="ECO:0000313" key="3">
    <source>
        <dbReference type="Proteomes" id="UP000054317"/>
    </source>
</evidence>
<evidence type="ECO:0000256" key="1">
    <source>
        <dbReference type="ARBA" id="ARBA00022679"/>
    </source>
</evidence>
<dbReference type="OMA" id="FHRYDWW"/>
<dbReference type="InterPro" id="IPR050317">
    <property type="entry name" value="Plant_Fungal_Acyltransferase"/>
</dbReference>
<dbReference type="AlphaFoldDB" id="R7S7E0"/>
<dbReference type="Proteomes" id="UP000054317">
    <property type="component" value="Unassembled WGS sequence"/>
</dbReference>
<reference evidence="3" key="1">
    <citation type="journal article" date="2012" name="Science">
        <title>The Paleozoic origin of enzymatic lignin decomposition reconstructed from 31 fungal genomes.</title>
        <authorList>
            <person name="Floudas D."/>
            <person name="Binder M."/>
            <person name="Riley R."/>
            <person name="Barry K."/>
            <person name="Blanchette R.A."/>
            <person name="Henrissat B."/>
            <person name="Martinez A.T."/>
            <person name="Otillar R."/>
            <person name="Spatafora J.W."/>
            <person name="Yadav J.S."/>
            <person name="Aerts A."/>
            <person name="Benoit I."/>
            <person name="Boyd A."/>
            <person name="Carlson A."/>
            <person name="Copeland A."/>
            <person name="Coutinho P.M."/>
            <person name="de Vries R.P."/>
            <person name="Ferreira P."/>
            <person name="Findley K."/>
            <person name="Foster B."/>
            <person name="Gaskell J."/>
            <person name="Glotzer D."/>
            <person name="Gorecki P."/>
            <person name="Heitman J."/>
            <person name="Hesse C."/>
            <person name="Hori C."/>
            <person name="Igarashi K."/>
            <person name="Jurgens J.A."/>
            <person name="Kallen N."/>
            <person name="Kersten P."/>
            <person name="Kohler A."/>
            <person name="Kuees U."/>
            <person name="Kumar T.K.A."/>
            <person name="Kuo A."/>
            <person name="LaButti K."/>
            <person name="Larrondo L.F."/>
            <person name="Lindquist E."/>
            <person name="Ling A."/>
            <person name="Lombard V."/>
            <person name="Lucas S."/>
            <person name="Lundell T."/>
            <person name="Martin R."/>
            <person name="McLaughlin D.J."/>
            <person name="Morgenstern I."/>
            <person name="Morin E."/>
            <person name="Murat C."/>
            <person name="Nagy L.G."/>
            <person name="Nolan M."/>
            <person name="Ohm R.A."/>
            <person name="Patyshakuliyeva A."/>
            <person name="Rokas A."/>
            <person name="Ruiz-Duenas F.J."/>
            <person name="Sabat G."/>
            <person name="Salamov A."/>
            <person name="Samejima M."/>
            <person name="Schmutz J."/>
            <person name="Slot J.C."/>
            <person name="St John F."/>
            <person name="Stenlid J."/>
            <person name="Sun H."/>
            <person name="Sun S."/>
            <person name="Syed K."/>
            <person name="Tsang A."/>
            <person name="Wiebenga A."/>
            <person name="Young D."/>
            <person name="Pisabarro A."/>
            <person name="Eastwood D.C."/>
            <person name="Martin F."/>
            <person name="Cullen D."/>
            <person name="Grigoriev I.V."/>
            <person name="Hibbett D.S."/>
        </authorList>
    </citation>
    <scope>NUCLEOTIDE SEQUENCE [LARGE SCALE GENOMIC DNA]</scope>
    <source>
        <strain evidence="3">FP-101664</strain>
    </source>
</reference>
<dbReference type="GO" id="GO:0016747">
    <property type="term" value="F:acyltransferase activity, transferring groups other than amino-acyl groups"/>
    <property type="evidence" value="ECO:0007669"/>
    <property type="project" value="TreeGrafter"/>
</dbReference>
<keyword evidence="1" id="KW-0808">Transferase</keyword>
<keyword evidence="3" id="KW-1185">Reference proteome</keyword>
<dbReference type="PANTHER" id="PTHR31642">
    <property type="entry name" value="TRICHOTHECENE 3-O-ACETYLTRANSFERASE"/>
    <property type="match status" value="1"/>
</dbReference>
<proteinExistence type="predicted"/>
<dbReference type="Pfam" id="PF02458">
    <property type="entry name" value="Transferase"/>
    <property type="match status" value="1"/>
</dbReference>
<evidence type="ECO:0008006" key="4">
    <source>
        <dbReference type="Google" id="ProtNLM"/>
    </source>
</evidence>
<dbReference type="InterPro" id="IPR023213">
    <property type="entry name" value="CAT-like_dom_sf"/>
</dbReference>